<feature type="compositionally biased region" description="Low complexity" evidence="1">
    <location>
        <begin position="131"/>
        <end position="163"/>
    </location>
</feature>
<dbReference type="EMBL" id="JAANBB010000171">
    <property type="protein sequence ID" value="KAF7547666.1"/>
    <property type="molecule type" value="Genomic_DNA"/>
</dbReference>
<feature type="compositionally biased region" description="Basic and acidic residues" evidence="1">
    <location>
        <begin position="51"/>
        <end position="66"/>
    </location>
</feature>
<accession>A0A9P5H5B2</accession>
<comment type="caution">
    <text evidence="2">The sequence shown here is derived from an EMBL/GenBank/DDBJ whole genome shotgun (WGS) entry which is preliminary data.</text>
</comment>
<feature type="compositionally biased region" description="Basic and acidic residues" evidence="1">
    <location>
        <begin position="11"/>
        <end position="27"/>
    </location>
</feature>
<protein>
    <submittedName>
        <fullName evidence="2">Uncharacterized protein</fullName>
    </submittedName>
</protein>
<proteinExistence type="predicted"/>
<gene>
    <name evidence="2" type="ORF">G7Z17_g7575</name>
</gene>
<sequence>MDRFAQQFFGRPDRDSKYASRSRDKDGPGFVESIARTFVSSAASRAMGQIDGERGRSGGLDHEDWGKLGGFVLEMMKGEEDGDKRSKKHKKRRHRERESDRDMPRDMGSTEEPTSTIRPFASGTVAATKKSTSPTLAPHAPTATGAPARAARAGTTPRSTCTA</sequence>
<evidence type="ECO:0000313" key="3">
    <source>
        <dbReference type="Proteomes" id="UP000722485"/>
    </source>
</evidence>
<evidence type="ECO:0000313" key="2">
    <source>
        <dbReference type="EMBL" id="KAF7547666.1"/>
    </source>
</evidence>
<organism evidence="2 3">
    <name type="scientific">Cylindrodendrum hubeiense</name>
    <dbReference type="NCBI Taxonomy" id="595255"/>
    <lineage>
        <taxon>Eukaryota</taxon>
        <taxon>Fungi</taxon>
        <taxon>Dikarya</taxon>
        <taxon>Ascomycota</taxon>
        <taxon>Pezizomycotina</taxon>
        <taxon>Sordariomycetes</taxon>
        <taxon>Hypocreomycetidae</taxon>
        <taxon>Hypocreales</taxon>
        <taxon>Nectriaceae</taxon>
        <taxon>Cylindrodendrum</taxon>
    </lineage>
</organism>
<feature type="compositionally biased region" description="Basic residues" evidence="1">
    <location>
        <begin position="85"/>
        <end position="95"/>
    </location>
</feature>
<evidence type="ECO:0000256" key="1">
    <source>
        <dbReference type="SAM" id="MobiDB-lite"/>
    </source>
</evidence>
<feature type="region of interest" description="Disordered" evidence="1">
    <location>
        <begin position="1"/>
        <end position="163"/>
    </location>
</feature>
<reference evidence="2" key="1">
    <citation type="submission" date="2020-03" db="EMBL/GenBank/DDBJ databases">
        <title>Draft Genome Sequence of Cylindrodendrum hubeiense.</title>
        <authorList>
            <person name="Buettner E."/>
            <person name="Kellner H."/>
        </authorList>
    </citation>
    <scope>NUCLEOTIDE SEQUENCE</scope>
    <source>
        <strain evidence="2">IHI 201604</strain>
    </source>
</reference>
<dbReference type="OrthoDB" id="4850022at2759"/>
<feature type="compositionally biased region" description="Basic and acidic residues" evidence="1">
    <location>
        <begin position="96"/>
        <end position="105"/>
    </location>
</feature>
<keyword evidence="3" id="KW-1185">Reference proteome</keyword>
<dbReference type="AlphaFoldDB" id="A0A9P5H5B2"/>
<dbReference type="Proteomes" id="UP000722485">
    <property type="component" value="Unassembled WGS sequence"/>
</dbReference>
<name>A0A9P5H5B2_9HYPO</name>